<sequence length="83" mass="9253">MDTLMWEAKAAEGRGAALLRWVLDEGVRTINDPSLRTEVFVAGDRVVVIAVGEHPPRRLPDPPEELVDRAPHAWPFTRVNLAT</sequence>
<dbReference type="Proteomes" id="UP000198949">
    <property type="component" value="Unassembled WGS sequence"/>
</dbReference>
<reference evidence="2" key="1">
    <citation type="submission" date="2016-10" db="EMBL/GenBank/DDBJ databases">
        <authorList>
            <person name="Varghese N."/>
            <person name="Submissions S."/>
        </authorList>
    </citation>
    <scope>NUCLEOTIDE SEQUENCE [LARGE SCALE GENOMIC DNA]</scope>
    <source>
        <strain evidence="2">CGMCC 4.3516</strain>
    </source>
</reference>
<name>A0A1G6UZH0_9ACTN</name>
<gene>
    <name evidence="1" type="ORF">SAMN05216270_104129</name>
</gene>
<evidence type="ECO:0000313" key="2">
    <source>
        <dbReference type="Proteomes" id="UP000198949"/>
    </source>
</evidence>
<dbReference type="RefSeq" id="WP_218125165.1">
    <property type="nucleotide sequence ID" value="NZ_FNAD01000004.1"/>
</dbReference>
<protein>
    <submittedName>
        <fullName evidence="1">Uncharacterized protein</fullName>
    </submittedName>
</protein>
<dbReference type="EMBL" id="FNAD01000004">
    <property type="protein sequence ID" value="SDD46702.1"/>
    <property type="molecule type" value="Genomic_DNA"/>
</dbReference>
<dbReference type="STRING" id="58114.SAMN05216270_104129"/>
<accession>A0A1G6UZH0</accession>
<keyword evidence="2" id="KW-1185">Reference proteome</keyword>
<organism evidence="1 2">
    <name type="scientific">Glycomyces harbinensis</name>
    <dbReference type="NCBI Taxonomy" id="58114"/>
    <lineage>
        <taxon>Bacteria</taxon>
        <taxon>Bacillati</taxon>
        <taxon>Actinomycetota</taxon>
        <taxon>Actinomycetes</taxon>
        <taxon>Glycomycetales</taxon>
        <taxon>Glycomycetaceae</taxon>
        <taxon>Glycomyces</taxon>
    </lineage>
</organism>
<evidence type="ECO:0000313" key="1">
    <source>
        <dbReference type="EMBL" id="SDD46702.1"/>
    </source>
</evidence>
<dbReference type="AlphaFoldDB" id="A0A1G6UZH0"/>
<proteinExistence type="predicted"/>